<feature type="compositionally biased region" description="Polar residues" evidence="7">
    <location>
        <begin position="273"/>
        <end position="287"/>
    </location>
</feature>
<feature type="transmembrane region" description="Helical" evidence="6">
    <location>
        <begin position="54"/>
        <end position="75"/>
    </location>
</feature>
<evidence type="ECO:0000256" key="2">
    <source>
        <dbReference type="ARBA" id="ARBA00022692"/>
    </source>
</evidence>
<feature type="transmembrane region" description="Helical" evidence="6">
    <location>
        <begin position="163"/>
        <end position="184"/>
    </location>
</feature>
<protein>
    <recommendedName>
        <fullName evidence="6">Reticulon-like protein</fullName>
    </recommendedName>
</protein>
<evidence type="ECO:0000256" key="5">
    <source>
        <dbReference type="ARBA" id="ARBA00023136"/>
    </source>
</evidence>
<keyword evidence="2 6" id="KW-0812">Transmembrane</keyword>
<keyword evidence="3 6" id="KW-0256">Endoplasmic reticulum</keyword>
<dbReference type="PANTHER" id="PTHR10994">
    <property type="entry name" value="RETICULON"/>
    <property type="match status" value="1"/>
</dbReference>
<dbReference type="Proteomes" id="UP000301737">
    <property type="component" value="Unassembled WGS sequence"/>
</dbReference>
<feature type="region of interest" description="Disordered" evidence="7">
    <location>
        <begin position="1"/>
        <end position="35"/>
    </location>
</feature>
<dbReference type="GO" id="GO:0005789">
    <property type="term" value="C:endoplasmic reticulum membrane"/>
    <property type="evidence" value="ECO:0007669"/>
    <property type="project" value="UniProtKB-SubCell"/>
</dbReference>
<evidence type="ECO:0000313" key="9">
    <source>
        <dbReference type="EMBL" id="GCE98288.1"/>
    </source>
</evidence>
<proteinExistence type="predicted"/>
<feature type="compositionally biased region" description="Polar residues" evidence="7">
    <location>
        <begin position="412"/>
        <end position="434"/>
    </location>
</feature>
<evidence type="ECO:0000256" key="4">
    <source>
        <dbReference type="ARBA" id="ARBA00022989"/>
    </source>
</evidence>
<evidence type="ECO:0000313" key="10">
    <source>
        <dbReference type="Proteomes" id="UP000301737"/>
    </source>
</evidence>
<evidence type="ECO:0000256" key="3">
    <source>
        <dbReference type="ARBA" id="ARBA00022824"/>
    </source>
</evidence>
<dbReference type="PROSITE" id="PS50845">
    <property type="entry name" value="RETICULON"/>
    <property type="match status" value="1"/>
</dbReference>
<keyword evidence="10" id="KW-1185">Reference proteome</keyword>
<feature type="compositionally biased region" description="Low complexity" evidence="7">
    <location>
        <begin position="17"/>
        <end position="32"/>
    </location>
</feature>
<gene>
    <name evidence="9" type="ORF">ZYGM_004220</name>
</gene>
<dbReference type="InterPro" id="IPR045064">
    <property type="entry name" value="Reticulon-like"/>
</dbReference>
<dbReference type="PANTHER" id="PTHR10994:SF193">
    <property type="entry name" value="RETICULON-LIKE PROTEIN"/>
    <property type="match status" value="1"/>
</dbReference>
<keyword evidence="4 6" id="KW-1133">Transmembrane helix</keyword>
<dbReference type="InterPro" id="IPR003388">
    <property type="entry name" value="Reticulon"/>
</dbReference>
<feature type="region of interest" description="Disordered" evidence="7">
    <location>
        <begin position="249"/>
        <end position="362"/>
    </location>
</feature>
<dbReference type="AlphaFoldDB" id="A0A4C2E8E9"/>
<feature type="compositionally biased region" description="Low complexity" evidence="7">
    <location>
        <begin position="249"/>
        <end position="262"/>
    </location>
</feature>
<sequence length="434" mass="46691">MSSYPKGVKAQPPQVPSGYTSSGATTGGVSPSAPVRDPTSDLLLWKNPIETGKYFGLSLLVLLILKKVNLITFFLRVLYTVIFTTGAIEFVSKVVLGQGIVSKYGLKQCPNVVGCLRPRIEDLLKHLPAYQARLRTLVFAEEPKQNLKAGVVLYFLHKFFSWFSVWTIVFLGVISAFTLPLIYYTHQEEIDSAVNEGLKIARAKSAELSKIVSEKSQPYLEKLDSNLGPVSKFIKTQYANAYRAGSGAQTTSSAAPQASTAGLASKVPLEPGSESQSAYVSGHSPSATAAAPRGVSSAQASAAGGSTTHEALASTHPYETFSQKQTSDPLQSTAQSFSSHIPTETPSTGSTGAGHHLGDLNETYNSHFGHDFSVHDVEDAANKASEKTGHNFPQVPSSNPLSSEADHDFSVDQLQNELKQNKDSLTQELNFNKH</sequence>
<comment type="caution">
    <text evidence="9">The sequence shown here is derived from an EMBL/GenBank/DDBJ whole genome shotgun (WGS) entry which is preliminary data.</text>
</comment>
<evidence type="ECO:0000256" key="1">
    <source>
        <dbReference type="ARBA" id="ARBA00004477"/>
    </source>
</evidence>
<comment type="subcellular location">
    <subcellularLocation>
        <location evidence="1 6">Endoplasmic reticulum membrane</location>
        <topology evidence="1 6">Multi-pass membrane protein</topology>
    </subcellularLocation>
</comment>
<feature type="compositionally biased region" description="Polar residues" evidence="7">
    <location>
        <begin position="320"/>
        <end position="350"/>
    </location>
</feature>
<reference evidence="9 10" key="1">
    <citation type="submission" date="2019-01" db="EMBL/GenBank/DDBJ databases">
        <title>Draft Genome Sequencing of Zygosaccharomyces mellis Ca-7.</title>
        <authorList>
            <person name="Shiwa Y."/>
            <person name="Kanesaki Y."/>
            <person name="Ishige T."/>
            <person name="Mura K."/>
            <person name="Hori T."/>
            <person name="Tamura T."/>
        </authorList>
    </citation>
    <scope>NUCLEOTIDE SEQUENCE [LARGE SCALE GENOMIC DNA]</scope>
    <source>
        <strain evidence="9 10">Ca-7</strain>
    </source>
</reference>
<evidence type="ECO:0000259" key="8">
    <source>
        <dbReference type="PROSITE" id="PS50845"/>
    </source>
</evidence>
<dbReference type="Pfam" id="PF02453">
    <property type="entry name" value="Reticulon"/>
    <property type="match status" value="1"/>
</dbReference>
<feature type="region of interest" description="Disordered" evidence="7">
    <location>
        <begin position="383"/>
        <end position="434"/>
    </location>
</feature>
<dbReference type="EMBL" id="BIMX01000004">
    <property type="protein sequence ID" value="GCE98288.1"/>
    <property type="molecule type" value="Genomic_DNA"/>
</dbReference>
<dbReference type="OrthoDB" id="567788at2759"/>
<evidence type="ECO:0000256" key="6">
    <source>
        <dbReference type="RuleBase" id="RU363132"/>
    </source>
</evidence>
<feature type="compositionally biased region" description="Low complexity" evidence="7">
    <location>
        <begin position="296"/>
        <end position="306"/>
    </location>
</feature>
<feature type="domain" description="Reticulon" evidence="8">
    <location>
        <begin position="39"/>
        <end position="215"/>
    </location>
</feature>
<name>A0A4C2E8E9_9SACH</name>
<organism evidence="9 10">
    <name type="scientific">Zygosaccharomyces mellis</name>
    <dbReference type="NCBI Taxonomy" id="42258"/>
    <lineage>
        <taxon>Eukaryota</taxon>
        <taxon>Fungi</taxon>
        <taxon>Dikarya</taxon>
        <taxon>Ascomycota</taxon>
        <taxon>Saccharomycotina</taxon>
        <taxon>Saccharomycetes</taxon>
        <taxon>Saccharomycetales</taxon>
        <taxon>Saccharomycetaceae</taxon>
        <taxon>Zygosaccharomyces</taxon>
    </lineage>
</organism>
<evidence type="ECO:0000256" key="7">
    <source>
        <dbReference type="SAM" id="MobiDB-lite"/>
    </source>
</evidence>
<accession>A0A4C2E8E9</accession>
<dbReference type="GO" id="GO:0009617">
    <property type="term" value="P:response to bacterium"/>
    <property type="evidence" value="ECO:0007669"/>
    <property type="project" value="InterPro"/>
</dbReference>
<keyword evidence="5 6" id="KW-0472">Membrane</keyword>